<reference evidence="1 2" key="1">
    <citation type="submission" date="2024-01" db="EMBL/GenBank/DDBJ databases">
        <title>The complete chloroplast genome sequence of Lithospermum erythrorhizon: insights into the phylogenetic relationship among Boraginaceae species and the maternal lineages of purple gromwells.</title>
        <authorList>
            <person name="Okada T."/>
            <person name="Watanabe K."/>
        </authorList>
    </citation>
    <scope>NUCLEOTIDE SEQUENCE [LARGE SCALE GENOMIC DNA]</scope>
</reference>
<protein>
    <submittedName>
        <fullName evidence="1">Uncharacterized protein</fullName>
    </submittedName>
</protein>
<dbReference type="AlphaFoldDB" id="A0AAV3REY5"/>
<dbReference type="InterPro" id="IPR043502">
    <property type="entry name" value="DNA/RNA_pol_sf"/>
</dbReference>
<dbReference type="Proteomes" id="UP001454036">
    <property type="component" value="Unassembled WGS sequence"/>
</dbReference>
<evidence type="ECO:0000313" key="1">
    <source>
        <dbReference type="EMBL" id="GAA0173896.1"/>
    </source>
</evidence>
<organism evidence="1 2">
    <name type="scientific">Lithospermum erythrorhizon</name>
    <name type="common">Purple gromwell</name>
    <name type="synonym">Lithospermum officinale var. erythrorhizon</name>
    <dbReference type="NCBI Taxonomy" id="34254"/>
    <lineage>
        <taxon>Eukaryota</taxon>
        <taxon>Viridiplantae</taxon>
        <taxon>Streptophyta</taxon>
        <taxon>Embryophyta</taxon>
        <taxon>Tracheophyta</taxon>
        <taxon>Spermatophyta</taxon>
        <taxon>Magnoliopsida</taxon>
        <taxon>eudicotyledons</taxon>
        <taxon>Gunneridae</taxon>
        <taxon>Pentapetalae</taxon>
        <taxon>asterids</taxon>
        <taxon>lamiids</taxon>
        <taxon>Boraginales</taxon>
        <taxon>Boraginaceae</taxon>
        <taxon>Boraginoideae</taxon>
        <taxon>Lithospermeae</taxon>
        <taxon>Lithospermum</taxon>
    </lineage>
</organism>
<name>A0AAV3REY5_LITER</name>
<sequence length="71" mass="7875">MNPLKCAFGVASGNFLSFVVRRHGIEIEQAKIDAIIALAELRNINELKSLQGKLAHLWRFISRVNTSPLAS</sequence>
<accession>A0AAV3REY5</accession>
<keyword evidence="2" id="KW-1185">Reference proteome</keyword>
<comment type="caution">
    <text evidence="1">The sequence shown here is derived from an EMBL/GenBank/DDBJ whole genome shotgun (WGS) entry which is preliminary data.</text>
</comment>
<proteinExistence type="predicted"/>
<dbReference type="SUPFAM" id="SSF56672">
    <property type="entry name" value="DNA/RNA polymerases"/>
    <property type="match status" value="1"/>
</dbReference>
<gene>
    <name evidence="1" type="ORF">LIER_27403</name>
</gene>
<dbReference type="EMBL" id="BAABME010008815">
    <property type="protein sequence ID" value="GAA0173896.1"/>
    <property type="molecule type" value="Genomic_DNA"/>
</dbReference>
<evidence type="ECO:0000313" key="2">
    <source>
        <dbReference type="Proteomes" id="UP001454036"/>
    </source>
</evidence>